<dbReference type="InterPro" id="IPR017945">
    <property type="entry name" value="DHBP_synth_RibB-like_a/b_dom"/>
</dbReference>
<dbReference type="Pfam" id="PF22521">
    <property type="entry name" value="HypF_C_2"/>
    <property type="match status" value="1"/>
</dbReference>
<feature type="active site" evidence="9">
    <location>
        <position position="44"/>
    </location>
</feature>
<dbReference type="Pfam" id="PF17788">
    <property type="entry name" value="HypF_C"/>
    <property type="match status" value="1"/>
</dbReference>
<gene>
    <name evidence="12" type="primary">hypF</name>
    <name evidence="12" type="ORF">EHO51_10335</name>
</gene>
<evidence type="ECO:0000256" key="7">
    <source>
        <dbReference type="ARBA" id="ARBA00048220"/>
    </source>
</evidence>
<dbReference type="KEGG" id="mros:EHO51_10335"/>
<dbReference type="InterPro" id="IPR055128">
    <property type="entry name" value="HypF_C_2"/>
</dbReference>
<dbReference type="AlphaFoldDB" id="A0A3G8M5F3"/>
<keyword evidence="4" id="KW-0479">Metal-binding</keyword>
<evidence type="ECO:0000256" key="8">
    <source>
        <dbReference type="PIRNR" id="PIRNR006256"/>
    </source>
</evidence>
<dbReference type="PROSITE" id="PS51160">
    <property type="entry name" value="ACYLPHOSPHATASE_3"/>
    <property type="match status" value="1"/>
</dbReference>
<dbReference type="GO" id="GO:0016743">
    <property type="term" value="F:carboxyl- or carbamoyltransferase activity"/>
    <property type="evidence" value="ECO:0007669"/>
    <property type="project" value="UniProtKB-UniRule"/>
</dbReference>
<dbReference type="InterPro" id="IPR011125">
    <property type="entry name" value="Znf_HypF"/>
</dbReference>
<name>A0A3G8M5F3_9HYPH</name>
<comment type="similarity">
    <text evidence="2 8">Belongs to the carbamoyltransferase HypF family.</text>
</comment>
<feature type="domain" description="Acylphosphatase-like" evidence="10">
    <location>
        <begin position="11"/>
        <end position="97"/>
    </location>
</feature>
<dbReference type="InterPro" id="IPR017968">
    <property type="entry name" value="Acylphosphatase_CS"/>
</dbReference>
<comment type="catalytic activity">
    <reaction evidence="9">
        <text>an acyl phosphate + H2O = a carboxylate + phosphate + H(+)</text>
        <dbReference type="Rhea" id="RHEA:14965"/>
        <dbReference type="ChEBI" id="CHEBI:15377"/>
        <dbReference type="ChEBI" id="CHEBI:15378"/>
        <dbReference type="ChEBI" id="CHEBI:29067"/>
        <dbReference type="ChEBI" id="CHEBI:43474"/>
        <dbReference type="ChEBI" id="CHEBI:59918"/>
        <dbReference type="EC" id="3.6.1.7"/>
    </reaction>
</comment>
<dbReference type="EC" id="6.2.-.-" evidence="8"/>
<dbReference type="RefSeq" id="WP_124738826.1">
    <property type="nucleotide sequence ID" value="NZ_CP034086.1"/>
</dbReference>
<dbReference type="PROSITE" id="PS51163">
    <property type="entry name" value="YRDC"/>
    <property type="match status" value="1"/>
</dbReference>
<organism evidence="12 13">
    <name type="scientific">Methylocystis rosea</name>
    <dbReference type="NCBI Taxonomy" id="173366"/>
    <lineage>
        <taxon>Bacteria</taxon>
        <taxon>Pseudomonadati</taxon>
        <taxon>Pseudomonadota</taxon>
        <taxon>Alphaproteobacteria</taxon>
        <taxon>Hyphomicrobiales</taxon>
        <taxon>Methylocystaceae</taxon>
        <taxon>Methylocystis</taxon>
    </lineage>
</organism>
<feature type="domain" description="YrdC-like" evidence="11">
    <location>
        <begin position="209"/>
        <end position="394"/>
    </location>
</feature>
<dbReference type="EMBL" id="CP034086">
    <property type="protein sequence ID" value="AZG77101.1"/>
    <property type="molecule type" value="Genomic_DNA"/>
</dbReference>
<evidence type="ECO:0000313" key="13">
    <source>
        <dbReference type="Proteomes" id="UP000273982"/>
    </source>
</evidence>
<evidence type="ECO:0000256" key="6">
    <source>
        <dbReference type="ARBA" id="ARBA00022833"/>
    </source>
</evidence>
<dbReference type="NCBIfam" id="TIGR00143">
    <property type="entry name" value="hypF"/>
    <property type="match status" value="1"/>
</dbReference>
<dbReference type="InterPro" id="IPR036046">
    <property type="entry name" value="Acylphosphatase-like_dom_sf"/>
</dbReference>
<dbReference type="Gene3D" id="3.30.420.360">
    <property type="match status" value="1"/>
</dbReference>
<dbReference type="UniPathway" id="UPA00335"/>
<dbReference type="Proteomes" id="UP000273982">
    <property type="component" value="Chromosome"/>
</dbReference>
<dbReference type="GO" id="GO:0003725">
    <property type="term" value="F:double-stranded RNA binding"/>
    <property type="evidence" value="ECO:0007669"/>
    <property type="project" value="InterPro"/>
</dbReference>
<evidence type="ECO:0000259" key="10">
    <source>
        <dbReference type="PROSITE" id="PS51160"/>
    </source>
</evidence>
<dbReference type="Gene3D" id="3.90.870.50">
    <property type="match status" value="1"/>
</dbReference>
<dbReference type="Gene3D" id="3.30.110.120">
    <property type="match status" value="1"/>
</dbReference>
<dbReference type="InterPro" id="IPR051060">
    <property type="entry name" value="Carbamoyltrans_HypF-like"/>
</dbReference>
<dbReference type="SUPFAM" id="SSF54975">
    <property type="entry name" value="Acylphosphatase/BLUF domain-like"/>
    <property type="match status" value="1"/>
</dbReference>
<dbReference type="InterPro" id="IPR004421">
    <property type="entry name" value="Carbamoyltransferase_HypF"/>
</dbReference>
<reference evidence="12 13" key="1">
    <citation type="submission" date="2018-11" db="EMBL/GenBank/DDBJ databases">
        <title>Genome squencing of methanotrophic bacteria isolated from alkaline groundwater in Korea.</title>
        <authorList>
            <person name="Nguyen L.N."/>
        </authorList>
    </citation>
    <scope>NUCLEOTIDE SEQUENCE [LARGE SCALE GENOMIC DNA]</scope>
    <source>
        <strain evidence="12 13">GW6</strain>
    </source>
</reference>
<evidence type="ECO:0000256" key="4">
    <source>
        <dbReference type="ARBA" id="ARBA00022723"/>
    </source>
</evidence>
<evidence type="ECO:0000256" key="1">
    <source>
        <dbReference type="ARBA" id="ARBA00004711"/>
    </source>
</evidence>
<dbReference type="PANTHER" id="PTHR42959">
    <property type="entry name" value="CARBAMOYLTRANSFERASE"/>
    <property type="match status" value="1"/>
</dbReference>
<proteinExistence type="inferred from homology"/>
<comment type="pathway">
    <text evidence="1 8">Protein modification; [NiFe] hydrogenase maturation.</text>
</comment>
<keyword evidence="9" id="KW-0378">Hydrolase</keyword>
<keyword evidence="12" id="KW-0808">Transferase</keyword>
<sequence>MSFAAVEPSQALEFRVRGRVQGVGFRPTVWRMARELGLAGEVLNDGEGVLLRVSGDPSRIAALLRRIERDAPPLAHIDCIETRRYSGQLPVEFRIAESIGGPARTQVAPDAALCGACAAELRDPNERRYRYPFTNCTHCGPRLSIVTAIPYDRATTTMAPFALCAACEAEYRNPNDRRFHAEAVACPSCGPTASLVAFGEAEVPRDGDADAVEIAARLITRGDIISVKGLGGYHLACDATDLAAVSRLRRLKRRDAKPFALMARDLAVIRRYCAIDPVEERALTSVEAPIVLLRATGPQHLPEAVAPGLATLGFMLPTTPLHLLLMDQFDHPLVMTSGNISDEPAVVDDAEAYRQLAEIASFALTHDRDIANRVDDSVVRVMAGRSRVLRRARGYAPAPLRLPSGFEKAPDLLAMGGELKATFCLVKDGQAILSQHQGDLENAATLDDYKRNLALYRSLFDHAPSAIVVDRHPEYLSSKIGRAAADTRALPLIEVQHHHAHIAACFAENGRPLDAVPALGIVLDGLGFGDDGTIWGGEFLLADYLGYERLARLKPVAMPGGAQAVRQPWRNLYAHLKAAGDFDATPSASGDWSALNGKPLATIDRMIAQGLNSPLASSCGRLYDAAAAALGVCADRQAYESEAAARLEALAAAAPNETRGYALRISEPALIDIDAAPMWRAILDDFRQGVSAQTIARRFHLGLAQSITEVAVRLAAARGFETVALSGGCFQNRLLFEGVHDRLCEAGFTVLTHADAPANDGGLSLGQAAIGAAHLMRTDMTRDGKDGACVSAFPAASLA</sequence>
<dbReference type="PIRSF" id="PIRSF006256">
    <property type="entry name" value="CMPcnvr_hdrg_mat"/>
    <property type="match status" value="1"/>
</dbReference>
<feature type="active site" evidence="9">
    <location>
        <position position="26"/>
    </location>
</feature>
<dbReference type="GO" id="GO:0016874">
    <property type="term" value="F:ligase activity"/>
    <property type="evidence" value="ECO:0007669"/>
    <property type="project" value="UniProtKB-UniRule"/>
</dbReference>
<dbReference type="InterPro" id="IPR006070">
    <property type="entry name" value="Sua5-like_dom"/>
</dbReference>
<evidence type="ECO:0000313" key="12">
    <source>
        <dbReference type="EMBL" id="AZG77101.1"/>
    </source>
</evidence>
<evidence type="ECO:0000256" key="2">
    <source>
        <dbReference type="ARBA" id="ARBA00008097"/>
    </source>
</evidence>
<evidence type="ECO:0000256" key="3">
    <source>
        <dbReference type="ARBA" id="ARBA00022598"/>
    </source>
</evidence>
<keyword evidence="6" id="KW-0862">Zinc</keyword>
<evidence type="ECO:0000256" key="9">
    <source>
        <dbReference type="PROSITE-ProRule" id="PRU00520"/>
    </source>
</evidence>
<comment type="function">
    <text evidence="8">Involved in the maturation of [NiFe] hydrogenases. Along with HypE, it catalyzes the synthesis of the CN ligands of the active site iron of [NiFe]-hydrogenases. HypF functions as a carbamoyl transferase using carbamoylphosphate as a substrate and transferring the carboxamido moiety in an ATP-dependent reaction to the thiolate of the C-terminal cysteine of HypE yielding a protein-S-carboxamide.</text>
</comment>
<protein>
    <recommendedName>
        <fullName evidence="8">Carbamoyltransferase HypF</fullName>
        <ecNumber evidence="8">6.2.-.-</ecNumber>
    </recommendedName>
</protein>
<dbReference type="InterPro" id="IPR001792">
    <property type="entry name" value="Acylphosphatase-like_dom"/>
</dbReference>
<dbReference type="SUPFAM" id="SSF55821">
    <property type="entry name" value="YrdC/RibB"/>
    <property type="match status" value="1"/>
</dbReference>
<dbReference type="Gene3D" id="3.30.420.40">
    <property type="match status" value="1"/>
</dbReference>
<dbReference type="PROSITE" id="PS00150">
    <property type="entry name" value="ACYLPHOSPHATASE_1"/>
    <property type="match status" value="1"/>
</dbReference>
<dbReference type="PANTHER" id="PTHR42959:SF1">
    <property type="entry name" value="CARBAMOYLTRANSFERASE HYPF"/>
    <property type="match status" value="1"/>
</dbReference>
<keyword evidence="3" id="KW-0436">Ligase</keyword>
<dbReference type="Pfam" id="PF07503">
    <property type="entry name" value="zf-HYPF"/>
    <property type="match status" value="2"/>
</dbReference>
<dbReference type="GO" id="GO:0008270">
    <property type="term" value="F:zinc ion binding"/>
    <property type="evidence" value="ECO:0007669"/>
    <property type="project" value="UniProtKB-KW"/>
</dbReference>
<evidence type="ECO:0000259" key="11">
    <source>
        <dbReference type="PROSITE" id="PS51163"/>
    </source>
</evidence>
<dbReference type="Pfam" id="PF00708">
    <property type="entry name" value="Acylphosphatase"/>
    <property type="match status" value="1"/>
</dbReference>
<accession>A0A3G8M5F3</accession>
<evidence type="ECO:0000256" key="5">
    <source>
        <dbReference type="ARBA" id="ARBA00022771"/>
    </source>
</evidence>
<dbReference type="GO" id="GO:0003998">
    <property type="term" value="F:acylphosphatase activity"/>
    <property type="evidence" value="ECO:0007669"/>
    <property type="project" value="UniProtKB-EC"/>
</dbReference>
<dbReference type="Pfam" id="PF01300">
    <property type="entry name" value="Sua5_yciO_yrdC"/>
    <property type="match status" value="1"/>
</dbReference>
<keyword evidence="5" id="KW-0863">Zinc-finger</keyword>
<dbReference type="InterPro" id="IPR041440">
    <property type="entry name" value="HypF_C"/>
</dbReference>
<dbReference type="GO" id="GO:0051604">
    <property type="term" value="P:protein maturation"/>
    <property type="evidence" value="ECO:0007669"/>
    <property type="project" value="TreeGrafter"/>
</dbReference>
<comment type="catalytic activity">
    <reaction evidence="7 8">
        <text>C-terminal L-cysteinyl-[HypE protein] + carbamoyl phosphate + ATP + H2O = C-terminal S-carboxamide-L-cysteinyl-[HypE protein] + AMP + phosphate + diphosphate + H(+)</text>
        <dbReference type="Rhea" id="RHEA:55636"/>
        <dbReference type="Rhea" id="RHEA-COMP:14247"/>
        <dbReference type="Rhea" id="RHEA-COMP:14392"/>
        <dbReference type="ChEBI" id="CHEBI:15377"/>
        <dbReference type="ChEBI" id="CHEBI:15378"/>
        <dbReference type="ChEBI" id="CHEBI:30616"/>
        <dbReference type="ChEBI" id="CHEBI:33019"/>
        <dbReference type="ChEBI" id="CHEBI:43474"/>
        <dbReference type="ChEBI" id="CHEBI:58228"/>
        <dbReference type="ChEBI" id="CHEBI:76913"/>
        <dbReference type="ChEBI" id="CHEBI:139126"/>
        <dbReference type="ChEBI" id="CHEBI:456215"/>
    </reaction>
</comment>